<reference evidence="5" key="1">
    <citation type="submission" date="2016-10" db="EMBL/GenBank/DDBJ databases">
        <authorList>
            <person name="Varghese N."/>
        </authorList>
    </citation>
    <scope>NUCLEOTIDE SEQUENCE [LARGE SCALE GENOMIC DNA]</scope>
    <source>
        <strain evidence="5">DSM 20406</strain>
    </source>
</reference>
<accession>A0A1H6SS18</accession>
<proteinExistence type="predicted"/>
<evidence type="ECO:0000256" key="2">
    <source>
        <dbReference type="SAM" id="MobiDB-lite"/>
    </source>
</evidence>
<organism evidence="4 5">
    <name type="scientific">Sharpea azabuensis</name>
    <dbReference type="NCBI Taxonomy" id="322505"/>
    <lineage>
        <taxon>Bacteria</taxon>
        <taxon>Bacillati</taxon>
        <taxon>Bacillota</taxon>
        <taxon>Erysipelotrichia</taxon>
        <taxon>Erysipelotrichales</taxon>
        <taxon>Coprobacillaceae</taxon>
        <taxon>Sharpea</taxon>
    </lineage>
</organism>
<dbReference type="eggNOG" id="ENOG5033FC1">
    <property type="taxonomic scope" value="Bacteria"/>
</dbReference>
<evidence type="ECO:0000313" key="5">
    <source>
        <dbReference type="Proteomes" id="UP000183028"/>
    </source>
</evidence>
<name>A0A1H6SS18_9FIRM</name>
<dbReference type="RefSeq" id="WP_074731748.1">
    <property type="nucleotide sequence ID" value="NZ_FNYK01000015.1"/>
</dbReference>
<keyword evidence="5" id="KW-1185">Reference proteome</keyword>
<feature type="transmembrane region" description="Helical" evidence="3">
    <location>
        <begin position="257"/>
        <end position="275"/>
    </location>
</feature>
<feature type="compositionally biased region" description="Polar residues" evidence="2">
    <location>
        <begin position="489"/>
        <end position="502"/>
    </location>
</feature>
<feature type="transmembrane region" description="Helical" evidence="3">
    <location>
        <begin position="48"/>
        <end position="68"/>
    </location>
</feature>
<evidence type="ECO:0000313" key="4">
    <source>
        <dbReference type="EMBL" id="SEI66392.1"/>
    </source>
</evidence>
<keyword evidence="1" id="KW-0175">Coiled coil</keyword>
<evidence type="ECO:0000256" key="3">
    <source>
        <dbReference type="SAM" id="Phobius"/>
    </source>
</evidence>
<protein>
    <submittedName>
        <fullName evidence="4">Uncharacterized protein</fullName>
    </submittedName>
</protein>
<sequence>MFDIGGKVEGFIRNIIWGIIKTLLWGVDTIWDVVIRIARIDFYNKGSISSWFAVAGVFLILFITYRVVKIYFYFMLNDGYRQKVQPIRTVMMIGVTSLILSLAPIGMQYVNSVSIDLINGIGMFLPTDVQTVKVSDVLMETNHLMGNKKFDEYTRSTDEKISQLEKEVSRLEASNEKGRLSSFEQVDLVNKKRSLNEARKEKSDGYSYDSSTFDINRQADDEYLFFPNWASLFLMIIISVLAAVNFVGLAISMTQRLLTIIMLYLIAPYTISSLIEPTGEGQGEYHQWVSTIIGSYIILFLQIWFTYLILYLATNQSITAALGDGTVGTLGKLFLVIGGFAAIKSAPITLSRFFGGQGMGISEGLSEVSSGIRIGRVAGGIAGGVTSGAVSGAVGFGIGMAGGTRLGYQKAVAKDSGAVRKALGAVAGGIGGSVRSGAASLTKGGRASGGALGKGRQIWRTASSHPYDRAQETQGARTAMGSAGYDKGSGSSSTFNDPPTEKQLSAAQALHIEGAEKMSKGELSLALENAGAERSFFTSGQNTAIYMNGKRVDDRRNAKMGY</sequence>
<feature type="transmembrane region" description="Helical" evidence="3">
    <location>
        <begin position="89"/>
        <end position="110"/>
    </location>
</feature>
<dbReference type="AlphaFoldDB" id="A0A1H6SS18"/>
<feature type="region of interest" description="Disordered" evidence="2">
    <location>
        <begin position="462"/>
        <end position="502"/>
    </location>
</feature>
<feature type="transmembrane region" description="Helical" evidence="3">
    <location>
        <begin position="287"/>
        <end position="313"/>
    </location>
</feature>
<keyword evidence="3" id="KW-0472">Membrane</keyword>
<dbReference type="EMBL" id="FNYK01000015">
    <property type="protein sequence ID" value="SEI66392.1"/>
    <property type="molecule type" value="Genomic_DNA"/>
</dbReference>
<gene>
    <name evidence="4" type="ORF">SAMN04487834_101530</name>
</gene>
<keyword evidence="3" id="KW-1133">Transmembrane helix</keyword>
<evidence type="ECO:0000256" key="1">
    <source>
        <dbReference type="SAM" id="Coils"/>
    </source>
</evidence>
<feature type="coiled-coil region" evidence="1">
    <location>
        <begin position="154"/>
        <end position="181"/>
    </location>
</feature>
<feature type="transmembrane region" description="Helical" evidence="3">
    <location>
        <begin position="229"/>
        <end position="250"/>
    </location>
</feature>
<keyword evidence="3" id="KW-0812">Transmembrane</keyword>
<dbReference type="Proteomes" id="UP000183028">
    <property type="component" value="Unassembled WGS sequence"/>
</dbReference>